<evidence type="ECO:0000313" key="2">
    <source>
        <dbReference type="EMBL" id="OZG68793.1"/>
    </source>
</evidence>
<dbReference type="AlphaFoldDB" id="A0A261GC27"/>
<gene>
    <name evidence="2" type="ORF">BAQU_0094</name>
</gene>
<dbReference type="EMBL" id="MWXA01000001">
    <property type="protein sequence ID" value="OZG68793.1"/>
    <property type="molecule type" value="Genomic_DNA"/>
</dbReference>
<name>A0A261GC27_9BIFI</name>
<keyword evidence="1" id="KW-1133">Transmembrane helix</keyword>
<evidence type="ECO:0000256" key="1">
    <source>
        <dbReference type="SAM" id="Phobius"/>
    </source>
</evidence>
<keyword evidence="3" id="KW-1185">Reference proteome</keyword>
<dbReference type="Proteomes" id="UP000216451">
    <property type="component" value="Unassembled WGS sequence"/>
</dbReference>
<reference evidence="2 3" key="1">
    <citation type="journal article" date="2017" name="BMC Genomics">
        <title>Comparative genomic and phylogenomic analyses of the Bifidobacteriaceae family.</title>
        <authorList>
            <person name="Lugli G.A."/>
            <person name="Milani C."/>
            <person name="Turroni F."/>
            <person name="Duranti S."/>
            <person name="Mancabelli L."/>
            <person name="Mangifesta M."/>
            <person name="Ferrario C."/>
            <person name="Modesto M."/>
            <person name="Mattarelli P."/>
            <person name="Jiri K."/>
            <person name="van Sinderen D."/>
            <person name="Ventura M."/>
        </authorList>
    </citation>
    <scope>NUCLEOTIDE SEQUENCE [LARGE SCALE GENOMIC DNA]</scope>
    <source>
        <strain evidence="2 3">LMG 28769</strain>
    </source>
</reference>
<feature type="transmembrane region" description="Helical" evidence="1">
    <location>
        <begin position="54"/>
        <end position="76"/>
    </location>
</feature>
<comment type="caution">
    <text evidence="2">The sequence shown here is derived from an EMBL/GenBank/DDBJ whole genome shotgun (WGS) entry which is preliminary data.</text>
</comment>
<sequence length="221" mass="23777">MGRWRRLLGWIGSVCFLIPLVPLSDPQVRTSVGISVWEHPMMPLPGMVLTPETLLTTAGLVLGALCWLAYGVLCMVAAGRPGAAAGQRVVTGHARRVLWLLTRVILALAVFWGLLTAGFTLLFADSYHVLAPRSAAGCAVVVSFGEGMANSSGDVYLKQPDSPWLVDTGGNWSQVHDVVADPIREGAWSLIWQGRAAHLNIWGHDGTVEFQTSPHGITCDQ</sequence>
<keyword evidence="1" id="KW-0812">Transmembrane</keyword>
<protein>
    <submittedName>
        <fullName evidence="2">Uncharacterized protein</fullName>
    </submittedName>
</protein>
<evidence type="ECO:0000313" key="3">
    <source>
        <dbReference type="Proteomes" id="UP000216451"/>
    </source>
</evidence>
<feature type="transmembrane region" description="Helical" evidence="1">
    <location>
        <begin position="97"/>
        <end position="124"/>
    </location>
</feature>
<keyword evidence="1" id="KW-0472">Membrane</keyword>
<proteinExistence type="predicted"/>
<accession>A0A261GC27</accession>
<organism evidence="2 3">
    <name type="scientific">Bifidobacterium aquikefiri</name>
    <dbReference type="NCBI Taxonomy" id="1653207"/>
    <lineage>
        <taxon>Bacteria</taxon>
        <taxon>Bacillati</taxon>
        <taxon>Actinomycetota</taxon>
        <taxon>Actinomycetes</taxon>
        <taxon>Bifidobacteriales</taxon>
        <taxon>Bifidobacteriaceae</taxon>
        <taxon>Bifidobacterium</taxon>
    </lineage>
</organism>